<keyword evidence="1" id="KW-0812">Transmembrane</keyword>
<feature type="transmembrane region" description="Helical" evidence="1">
    <location>
        <begin position="20"/>
        <end position="38"/>
    </location>
</feature>
<evidence type="ECO:0000313" key="3">
    <source>
        <dbReference type="Proteomes" id="UP000295195"/>
    </source>
</evidence>
<gene>
    <name evidence="2" type="ORF">CEE75_11940</name>
</gene>
<evidence type="ECO:0000313" key="2">
    <source>
        <dbReference type="EMBL" id="TDN29003.1"/>
    </source>
</evidence>
<dbReference type="AlphaFoldDB" id="A0A4V3BI38"/>
<sequence>MSQNTFFIFLQQYSAYATEILTVINVLWMFEICVNAVVQRDELNSFVEENWKFDLEISTLFSILGLALLYAPRWITQFGREIYIITIFFFILQILFTIDNRKTLRKFIRRTAWYYKSMLVSIWIASLSVVAVFVFFVSQIAVSDF</sequence>
<keyword evidence="1" id="KW-0472">Membrane</keyword>
<accession>A0A4V3BI38</accession>
<protein>
    <submittedName>
        <fullName evidence="2">Uncharacterized protein</fullName>
    </submittedName>
</protein>
<name>A0A4V3BI38_9LACO</name>
<dbReference type="EMBL" id="NKLP01000250">
    <property type="protein sequence ID" value="TDN29003.1"/>
    <property type="molecule type" value="Genomic_DNA"/>
</dbReference>
<feature type="transmembrane region" description="Helical" evidence="1">
    <location>
        <begin position="82"/>
        <end position="98"/>
    </location>
</feature>
<dbReference type="RefSeq" id="WP_013851330.1">
    <property type="nucleotide sequence ID" value="NZ_JACCPV010000145.1"/>
</dbReference>
<dbReference type="Proteomes" id="UP000295195">
    <property type="component" value="Unassembled WGS sequence"/>
</dbReference>
<keyword evidence="1" id="KW-1133">Transmembrane helix</keyword>
<comment type="caution">
    <text evidence="2">The sequence shown here is derived from an EMBL/GenBank/DDBJ whole genome shotgun (WGS) entry which is preliminary data.</text>
</comment>
<reference evidence="2 3" key="1">
    <citation type="submission" date="2017-06" db="EMBL/GenBank/DDBJ databases">
        <authorList>
            <person name="Swanenburg J."/>
            <person name="Kort R."/>
        </authorList>
    </citation>
    <scope>NUCLEOTIDE SEQUENCE [LARGE SCALE GENOMIC DNA]</scope>
    <source>
        <strain evidence="2 3">RL05</strain>
    </source>
</reference>
<feature type="transmembrane region" description="Helical" evidence="1">
    <location>
        <begin position="119"/>
        <end position="142"/>
    </location>
</feature>
<feature type="transmembrane region" description="Helical" evidence="1">
    <location>
        <begin position="59"/>
        <end position="76"/>
    </location>
</feature>
<organism evidence="2 3">
    <name type="scientific">Lactobacillus crispatus</name>
    <dbReference type="NCBI Taxonomy" id="47770"/>
    <lineage>
        <taxon>Bacteria</taxon>
        <taxon>Bacillati</taxon>
        <taxon>Bacillota</taxon>
        <taxon>Bacilli</taxon>
        <taxon>Lactobacillales</taxon>
        <taxon>Lactobacillaceae</taxon>
        <taxon>Lactobacillus</taxon>
    </lineage>
</organism>
<proteinExistence type="predicted"/>
<evidence type="ECO:0000256" key="1">
    <source>
        <dbReference type="SAM" id="Phobius"/>
    </source>
</evidence>